<evidence type="ECO:0000313" key="2">
    <source>
        <dbReference type="EMBL" id="GAY66326.1"/>
    </source>
</evidence>
<comment type="caution">
    <text evidence="2">The sequence shown here is derived from an EMBL/GenBank/DDBJ whole genome shotgun (WGS) entry which is preliminary data.</text>
</comment>
<dbReference type="AlphaFoldDB" id="A0A2H5QNY0"/>
<organism evidence="2 3">
    <name type="scientific">Citrus unshiu</name>
    <name type="common">Satsuma mandarin</name>
    <name type="synonym">Citrus nobilis var. unshiu</name>
    <dbReference type="NCBI Taxonomy" id="55188"/>
    <lineage>
        <taxon>Eukaryota</taxon>
        <taxon>Viridiplantae</taxon>
        <taxon>Streptophyta</taxon>
        <taxon>Embryophyta</taxon>
        <taxon>Tracheophyta</taxon>
        <taxon>Spermatophyta</taxon>
        <taxon>Magnoliopsida</taxon>
        <taxon>eudicotyledons</taxon>
        <taxon>Gunneridae</taxon>
        <taxon>Pentapetalae</taxon>
        <taxon>rosids</taxon>
        <taxon>malvids</taxon>
        <taxon>Sapindales</taxon>
        <taxon>Rutaceae</taxon>
        <taxon>Aurantioideae</taxon>
        <taxon>Citrus</taxon>
    </lineage>
</organism>
<feature type="compositionally biased region" description="Pro residues" evidence="1">
    <location>
        <begin position="32"/>
        <end position="42"/>
    </location>
</feature>
<gene>
    <name evidence="2" type="ORF">CUMW_247830</name>
</gene>
<evidence type="ECO:0000256" key="1">
    <source>
        <dbReference type="SAM" id="MobiDB-lite"/>
    </source>
</evidence>
<proteinExistence type="predicted"/>
<dbReference type="Proteomes" id="UP000236630">
    <property type="component" value="Unassembled WGS sequence"/>
</dbReference>
<protein>
    <submittedName>
        <fullName evidence="2">Uncharacterized protein</fullName>
    </submittedName>
</protein>
<dbReference type="EMBL" id="BDQV01000565">
    <property type="protein sequence ID" value="GAY66326.1"/>
    <property type="molecule type" value="Genomic_DNA"/>
</dbReference>
<sequence>MATKTEDPSTSTATPIVEDNSSDTENKASPTEPEPSMPPPIPDHSTKPSSASWFTFDDIPRHKLHARL</sequence>
<accession>A0A2H5QNY0</accession>
<reference evidence="2 3" key="1">
    <citation type="journal article" date="2017" name="Front. Genet.">
        <title>Draft sequencing of the heterozygous diploid genome of Satsuma (Citrus unshiu Marc.) using a hybrid assembly approach.</title>
        <authorList>
            <person name="Shimizu T."/>
            <person name="Tanizawa Y."/>
            <person name="Mochizuki T."/>
            <person name="Nagasaki H."/>
            <person name="Yoshioka T."/>
            <person name="Toyoda A."/>
            <person name="Fujiyama A."/>
            <person name="Kaminuma E."/>
            <person name="Nakamura Y."/>
        </authorList>
    </citation>
    <scope>NUCLEOTIDE SEQUENCE [LARGE SCALE GENOMIC DNA]</scope>
    <source>
        <strain evidence="3">cv. Miyagawa wase</strain>
    </source>
</reference>
<keyword evidence="3" id="KW-1185">Reference proteome</keyword>
<name>A0A2H5QNY0_CITUN</name>
<feature type="region of interest" description="Disordered" evidence="1">
    <location>
        <begin position="1"/>
        <end position="68"/>
    </location>
</feature>
<evidence type="ECO:0000313" key="3">
    <source>
        <dbReference type="Proteomes" id="UP000236630"/>
    </source>
</evidence>